<feature type="transmembrane region" description="Helical" evidence="1">
    <location>
        <begin position="269"/>
        <end position="286"/>
    </location>
</feature>
<evidence type="ECO:0000313" key="3">
    <source>
        <dbReference type="Proteomes" id="UP001371305"/>
    </source>
</evidence>
<proteinExistence type="predicted"/>
<feature type="transmembrane region" description="Helical" evidence="1">
    <location>
        <begin position="232"/>
        <end position="257"/>
    </location>
</feature>
<keyword evidence="3" id="KW-1185">Reference proteome</keyword>
<keyword evidence="1" id="KW-0472">Membrane</keyword>
<protein>
    <recommendedName>
        <fullName evidence="4">ABC transporter permease</fullName>
    </recommendedName>
</protein>
<keyword evidence="1" id="KW-1133">Transmembrane helix</keyword>
<comment type="caution">
    <text evidence="2">The sequence shown here is derived from an EMBL/GenBank/DDBJ whole genome shotgun (WGS) entry which is preliminary data.</text>
</comment>
<feature type="transmembrane region" description="Helical" evidence="1">
    <location>
        <begin position="400"/>
        <end position="422"/>
    </location>
</feature>
<evidence type="ECO:0008006" key="4">
    <source>
        <dbReference type="Google" id="ProtNLM"/>
    </source>
</evidence>
<name>A0ABU9ATY0_9BACT</name>
<organism evidence="2 3">
    <name type="scientific">Luteolibacter soli</name>
    <dbReference type="NCBI Taxonomy" id="3135280"/>
    <lineage>
        <taxon>Bacteria</taxon>
        <taxon>Pseudomonadati</taxon>
        <taxon>Verrucomicrobiota</taxon>
        <taxon>Verrucomicrobiia</taxon>
        <taxon>Verrucomicrobiales</taxon>
        <taxon>Verrucomicrobiaceae</taxon>
        <taxon>Luteolibacter</taxon>
    </lineage>
</organism>
<feature type="transmembrane region" description="Helical" evidence="1">
    <location>
        <begin position="335"/>
        <end position="360"/>
    </location>
</feature>
<dbReference type="EMBL" id="JBBUKT010000002">
    <property type="protein sequence ID" value="MEK7950419.1"/>
    <property type="molecule type" value="Genomic_DNA"/>
</dbReference>
<dbReference type="Proteomes" id="UP001371305">
    <property type="component" value="Unassembled WGS sequence"/>
</dbReference>
<evidence type="ECO:0000313" key="2">
    <source>
        <dbReference type="EMBL" id="MEK7950419.1"/>
    </source>
</evidence>
<sequence length="505" mass="53991">MSVSAANPVVPPPAVTPPPVAGQLDEFSDKLSPMLVKELRQGLRGKTFVILFLALQGLLGIVLLSAIGASSDGDSGPAVSKVIFFFFALAALVAQPLRGIGALHHEIKGNTIDLMVLTRLGSWRIVLGKWVAIVSQTGLLLMAIVPYLILRYFFGRMDLFAELLLLGLVFAGSAIFTAITVGLSALPSILVRGLMPLALAVFIGFSIPSITFSHELNGLIRICTLQDKAEAWGLFSTLAVGIYIGWMALAMGASIIAPQAENHSTSRRLVALGMIALLGVIGWIAGTSRDVMAVMLIMVGVPAVALALTEPLELLPPICRPFLRFGNLGKVAGRILYPGWASGVLFTGLLMTGTILVYLSRPNTDINPNLPIVKLLMTLGTLLLPALIIRVLASRARSPLGVYILIGVLLCAAAIALVLIMTETDNDGYVWFFSWIPPVQMVVVDFLYRNHPSSTTIADLSGLVQVGVITCSAYFVLLLFFALKNFSAIREVEQEAEGHAPKPTS</sequence>
<feature type="transmembrane region" description="Helical" evidence="1">
    <location>
        <begin position="125"/>
        <end position="149"/>
    </location>
</feature>
<feature type="transmembrane region" description="Helical" evidence="1">
    <location>
        <begin position="292"/>
        <end position="315"/>
    </location>
</feature>
<accession>A0ABU9ATY0</accession>
<feature type="transmembrane region" description="Helical" evidence="1">
    <location>
        <begin position="193"/>
        <end position="212"/>
    </location>
</feature>
<feature type="transmembrane region" description="Helical" evidence="1">
    <location>
        <begin position="161"/>
        <end position="186"/>
    </location>
</feature>
<dbReference type="RefSeq" id="WP_341403976.1">
    <property type="nucleotide sequence ID" value="NZ_JBBUKT010000002.1"/>
</dbReference>
<feature type="transmembrane region" description="Helical" evidence="1">
    <location>
        <begin position="372"/>
        <end position="393"/>
    </location>
</feature>
<feature type="transmembrane region" description="Helical" evidence="1">
    <location>
        <begin position="460"/>
        <end position="483"/>
    </location>
</feature>
<feature type="transmembrane region" description="Helical" evidence="1">
    <location>
        <begin position="47"/>
        <end position="70"/>
    </location>
</feature>
<keyword evidence="1" id="KW-0812">Transmembrane</keyword>
<reference evidence="2 3" key="1">
    <citation type="submission" date="2024-04" db="EMBL/GenBank/DDBJ databases">
        <title>Luteolibacter sp. isolated from soil.</title>
        <authorList>
            <person name="An J."/>
        </authorList>
    </citation>
    <scope>NUCLEOTIDE SEQUENCE [LARGE SCALE GENOMIC DNA]</scope>
    <source>
        <strain evidence="2 3">Y139</strain>
    </source>
</reference>
<feature type="transmembrane region" description="Helical" evidence="1">
    <location>
        <begin position="82"/>
        <end position="104"/>
    </location>
</feature>
<evidence type="ECO:0000256" key="1">
    <source>
        <dbReference type="SAM" id="Phobius"/>
    </source>
</evidence>
<gene>
    <name evidence="2" type="ORF">WKV53_07925</name>
</gene>